<dbReference type="Proteomes" id="UP000320359">
    <property type="component" value="Unassembled WGS sequence"/>
</dbReference>
<evidence type="ECO:0000256" key="1">
    <source>
        <dbReference type="SAM" id="SignalP"/>
    </source>
</evidence>
<keyword evidence="3" id="KW-1185">Reference proteome</keyword>
<evidence type="ECO:0008006" key="4">
    <source>
        <dbReference type="Google" id="ProtNLM"/>
    </source>
</evidence>
<keyword evidence="1" id="KW-0732">Signal</keyword>
<feature type="chain" id="PRO_5021906013" description="Transporter" evidence="1">
    <location>
        <begin position="28"/>
        <end position="224"/>
    </location>
</feature>
<comment type="caution">
    <text evidence="2">The sequence shown here is derived from an EMBL/GenBank/DDBJ whole genome shotgun (WGS) entry which is preliminary data.</text>
</comment>
<feature type="signal peptide" evidence="1">
    <location>
        <begin position="1"/>
        <end position="27"/>
    </location>
</feature>
<name>A0A552X1P4_9GAMM</name>
<dbReference type="EMBL" id="VJWL01000002">
    <property type="protein sequence ID" value="TRW48934.1"/>
    <property type="molecule type" value="Genomic_DNA"/>
</dbReference>
<dbReference type="OrthoDB" id="7061356at2"/>
<sequence length="224" mass="24497">MLRNTMKKLPLTSALLALAFTSSTAFANGGHFLVDDATITDPGTCQLETWTSRVSGESVWILQPACSTQGGWEFAVPLVYSWSDSEVTEVGLEAKTIVSEDVYGGALAFTVGLVMDTVDDEFAGGFVNIPYSRELNAYWTLHLNAGTEYDRIGKYWNALWGVATTYALTQHIDVIMEVAGVGSDDPIFGFGARYQFDRFDLDLGIARDTQVNDTIYTIGLNVAF</sequence>
<evidence type="ECO:0000313" key="2">
    <source>
        <dbReference type="EMBL" id="TRW48934.1"/>
    </source>
</evidence>
<dbReference type="AlphaFoldDB" id="A0A552X1P4"/>
<accession>A0A552X1P4</accession>
<proteinExistence type="predicted"/>
<gene>
    <name evidence="2" type="ORF">FM042_08100</name>
</gene>
<evidence type="ECO:0000313" key="3">
    <source>
        <dbReference type="Proteomes" id="UP000320359"/>
    </source>
</evidence>
<organism evidence="2 3">
    <name type="scientific">Aliidiomarina halalkaliphila</name>
    <dbReference type="NCBI Taxonomy" id="2593535"/>
    <lineage>
        <taxon>Bacteria</taxon>
        <taxon>Pseudomonadati</taxon>
        <taxon>Pseudomonadota</taxon>
        <taxon>Gammaproteobacteria</taxon>
        <taxon>Alteromonadales</taxon>
        <taxon>Idiomarinaceae</taxon>
        <taxon>Aliidiomarina</taxon>
    </lineage>
</organism>
<dbReference type="RefSeq" id="WP_143235919.1">
    <property type="nucleotide sequence ID" value="NZ_VJWL01000002.1"/>
</dbReference>
<protein>
    <recommendedName>
        <fullName evidence="4">Transporter</fullName>
    </recommendedName>
</protein>
<reference evidence="2 3" key="1">
    <citation type="submission" date="2019-07" db="EMBL/GenBank/DDBJ databases">
        <authorList>
            <person name="Yang M."/>
            <person name="Zhao D."/>
            <person name="Xiang H."/>
        </authorList>
    </citation>
    <scope>NUCLEOTIDE SEQUENCE [LARGE SCALE GENOMIC DNA]</scope>
    <source>
        <strain evidence="2 3">IM1326</strain>
    </source>
</reference>